<organism evidence="2 3">
    <name type="scientific">Batrachochytrium salamandrivorans</name>
    <dbReference type="NCBI Taxonomy" id="1357716"/>
    <lineage>
        <taxon>Eukaryota</taxon>
        <taxon>Fungi</taxon>
        <taxon>Fungi incertae sedis</taxon>
        <taxon>Chytridiomycota</taxon>
        <taxon>Chytridiomycota incertae sedis</taxon>
        <taxon>Chytridiomycetes</taxon>
        <taxon>Rhizophydiales</taxon>
        <taxon>Rhizophydiales incertae sedis</taxon>
        <taxon>Batrachochytrium</taxon>
    </lineage>
</organism>
<reference evidence="2 3" key="1">
    <citation type="submission" date="2021-02" db="EMBL/GenBank/DDBJ databases">
        <title>Variation within the Batrachochytrium salamandrivorans European outbreak.</title>
        <authorList>
            <person name="Kelly M."/>
            <person name="Pasmans F."/>
            <person name="Shea T.P."/>
            <person name="Munoz J.F."/>
            <person name="Carranza S."/>
            <person name="Cuomo C.A."/>
            <person name="Martel A."/>
        </authorList>
    </citation>
    <scope>NUCLEOTIDE SEQUENCE [LARGE SCALE GENOMIC DNA]</scope>
    <source>
        <strain evidence="2 3">AMFP18/2</strain>
    </source>
</reference>
<accession>A0ABQ8FI19</accession>
<proteinExistence type="predicted"/>
<feature type="transmembrane region" description="Helical" evidence="1">
    <location>
        <begin position="122"/>
        <end position="143"/>
    </location>
</feature>
<sequence length="344" mass="37748">MSGRLILSKHVYLLRPQKLCSTITKDLPCVATTAFTSISGMKPSLWAWSSLTFRQFSSHRPSSYETHTACIQRSSKSSSGARVVLSGSSKPKPKTEAVASVSARGVPASFVLYTYSDKRQYYTIYVSGFAHLIFWSIFSALIYSHQSSGSSGDFLSAKISDLVSSKSPTPNTDITDAEYDPITEVDNSHAASGVPGFFTESKTFTAIVSAVICGSIGVIFLAFSHRFASSHLAKLELIDGNTLRVHTCALIWNTAYEFPITSASLTRPLYTGVGLKGIDIPINNKKTWYKNMFDTGMTTHLKFDVAGRLSKRFLVSRRGSIPNPQFLDRLISEKTPLRVIQPLA</sequence>
<feature type="transmembrane region" description="Helical" evidence="1">
    <location>
        <begin position="204"/>
        <end position="224"/>
    </location>
</feature>
<keyword evidence="1" id="KW-0812">Transmembrane</keyword>
<keyword evidence="3" id="KW-1185">Reference proteome</keyword>
<keyword evidence="1" id="KW-0472">Membrane</keyword>
<evidence type="ECO:0000313" key="3">
    <source>
        <dbReference type="Proteomes" id="UP001648503"/>
    </source>
</evidence>
<gene>
    <name evidence="2" type="ORF">BASA50_003649</name>
</gene>
<keyword evidence="1" id="KW-1133">Transmembrane helix</keyword>
<evidence type="ECO:0008006" key="4">
    <source>
        <dbReference type="Google" id="ProtNLM"/>
    </source>
</evidence>
<name>A0ABQ8FI19_9FUNG</name>
<comment type="caution">
    <text evidence="2">The sequence shown here is derived from an EMBL/GenBank/DDBJ whole genome shotgun (WGS) entry which is preliminary data.</text>
</comment>
<evidence type="ECO:0000313" key="2">
    <source>
        <dbReference type="EMBL" id="KAH6598611.1"/>
    </source>
</evidence>
<protein>
    <recommendedName>
        <fullName evidence="4">Transmembrane protein 223</fullName>
    </recommendedName>
</protein>
<evidence type="ECO:0000256" key="1">
    <source>
        <dbReference type="SAM" id="Phobius"/>
    </source>
</evidence>
<dbReference type="EMBL" id="JAFCIX010000102">
    <property type="protein sequence ID" value="KAH6598611.1"/>
    <property type="molecule type" value="Genomic_DNA"/>
</dbReference>
<dbReference type="Proteomes" id="UP001648503">
    <property type="component" value="Unassembled WGS sequence"/>
</dbReference>